<dbReference type="Gene3D" id="1.10.10.10">
    <property type="entry name" value="Winged helix-like DNA-binding domain superfamily/Winged helix DNA-binding domain"/>
    <property type="match status" value="1"/>
</dbReference>
<organism evidence="5 6">
    <name type="scientific">Microbacterium sorbitolivorans</name>
    <dbReference type="NCBI Taxonomy" id="1867410"/>
    <lineage>
        <taxon>Bacteria</taxon>
        <taxon>Bacillati</taxon>
        <taxon>Actinomycetota</taxon>
        <taxon>Actinomycetes</taxon>
        <taxon>Micrococcales</taxon>
        <taxon>Microbacteriaceae</taxon>
        <taxon>Microbacterium</taxon>
    </lineage>
</organism>
<protein>
    <submittedName>
        <fullName evidence="5">FadR family transcriptional regulator</fullName>
    </submittedName>
</protein>
<keyword evidence="6" id="KW-1185">Reference proteome</keyword>
<dbReference type="GO" id="GO:0003700">
    <property type="term" value="F:DNA-binding transcription factor activity"/>
    <property type="evidence" value="ECO:0007669"/>
    <property type="project" value="InterPro"/>
</dbReference>
<reference evidence="5 6" key="1">
    <citation type="submission" date="2018-07" db="EMBL/GenBank/DDBJ databases">
        <title>Microbacterium endoborsara sp. nov., a novel actinobacterium isolated from Borszczowia aralocaspica.</title>
        <authorList>
            <person name="An D."/>
        </authorList>
    </citation>
    <scope>NUCLEOTIDE SEQUENCE [LARGE SCALE GENOMIC DNA]</scope>
    <source>
        <strain evidence="5 6">C1.15228</strain>
    </source>
</reference>
<comment type="caution">
    <text evidence="5">The sequence shown here is derived from an EMBL/GenBank/DDBJ whole genome shotgun (WGS) entry which is preliminary data.</text>
</comment>
<dbReference type="PANTHER" id="PTHR43537">
    <property type="entry name" value="TRANSCRIPTIONAL REGULATOR, GNTR FAMILY"/>
    <property type="match status" value="1"/>
</dbReference>
<dbReference type="SMART" id="SM00345">
    <property type="entry name" value="HTH_GNTR"/>
    <property type="match status" value="1"/>
</dbReference>
<name>A0A367Y0W4_9MICO</name>
<dbReference type="InterPro" id="IPR036388">
    <property type="entry name" value="WH-like_DNA-bd_sf"/>
</dbReference>
<keyword evidence="3" id="KW-0804">Transcription</keyword>
<evidence type="ECO:0000256" key="1">
    <source>
        <dbReference type="ARBA" id="ARBA00023015"/>
    </source>
</evidence>
<keyword evidence="1" id="KW-0805">Transcription regulation</keyword>
<evidence type="ECO:0000256" key="3">
    <source>
        <dbReference type="ARBA" id="ARBA00023163"/>
    </source>
</evidence>
<dbReference type="Proteomes" id="UP000253508">
    <property type="component" value="Unassembled WGS sequence"/>
</dbReference>
<dbReference type="InterPro" id="IPR011711">
    <property type="entry name" value="GntR_C"/>
</dbReference>
<dbReference type="SUPFAM" id="SSF48008">
    <property type="entry name" value="GntR ligand-binding domain-like"/>
    <property type="match status" value="1"/>
</dbReference>
<dbReference type="PANTHER" id="PTHR43537:SF44">
    <property type="entry name" value="GNTR FAMILY REGULATORY PROTEIN"/>
    <property type="match status" value="1"/>
</dbReference>
<proteinExistence type="predicted"/>
<dbReference type="Gene3D" id="1.20.120.530">
    <property type="entry name" value="GntR ligand-binding domain-like"/>
    <property type="match status" value="1"/>
</dbReference>
<dbReference type="SMART" id="SM00895">
    <property type="entry name" value="FCD"/>
    <property type="match status" value="1"/>
</dbReference>
<keyword evidence="2" id="KW-0238">DNA-binding</keyword>
<sequence length="234" mass="25432">MTSYNGRGRHGLVVDAIGRAIVRGDIAEGETLDLDRVQVDHDVSLTVVREALKVLAGKGLVDARQRRGTFVQPRSSWNLLDPDVLAWEITPETLPHMLRELDEIRAIFEPAAAELAAERRNDDDVTALREAFAEMQHARDSAGETAADLAFHRAIFRATKNDLLARVQLLTRSLFEERDRVVHAQVPGSAALALHATLLDAIAAGDAAAARSATDDLLGRASDDAVAAHTKVRP</sequence>
<evidence type="ECO:0000313" key="6">
    <source>
        <dbReference type="Proteomes" id="UP000253508"/>
    </source>
</evidence>
<gene>
    <name evidence="5" type="ORF">DTO57_11080</name>
</gene>
<dbReference type="Pfam" id="PF00392">
    <property type="entry name" value="GntR"/>
    <property type="match status" value="1"/>
</dbReference>
<dbReference type="AlphaFoldDB" id="A0A367Y0W4"/>
<dbReference type="GO" id="GO:0003677">
    <property type="term" value="F:DNA binding"/>
    <property type="evidence" value="ECO:0007669"/>
    <property type="project" value="UniProtKB-KW"/>
</dbReference>
<dbReference type="EMBL" id="QORO01000003">
    <property type="protein sequence ID" value="RCK58682.1"/>
    <property type="molecule type" value="Genomic_DNA"/>
</dbReference>
<dbReference type="SUPFAM" id="SSF46785">
    <property type="entry name" value="Winged helix' DNA-binding domain"/>
    <property type="match status" value="1"/>
</dbReference>
<evidence type="ECO:0000313" key="5">
    <source>
        <dbReference type="EMBL" id="RCK58682.1"/>
    </source>
</evidence>
<accession>A0A367Y0W4</accession>
<dbReference type="OrthoDB" id="4164516at2"/>
<dbReference type="InterPro" id="IPR000524">
    <property type="entry name" value="Tscrpt_reg_HTH_GntR"/>
</dbReference>
<dbReference type="Pfam" id="PF07729">
    <property type="entry name" value="FCD"/>
    <property type="match status" value="1"/>
</dbReference>
<dbReference type="InterPro" id="IPR008920">
    <property type="entry name" value="TF_FadR/GntR_C"/>
</dbReference>
<dbReference type="RefSeq" id="WP_114118284.1">
    <property type="nucleotide sequence ID" value="NZ_BMHU01000002.1"/>
</dbReference>
<dbReference type="InterPro" id="IPR036390">
    <property type="entry name" value="WH_DNA-bd_sf"/>
</dbReference>
<feature type="domain" description="HTH gntR-type" evidence="4">
    <location>
        <begin position="7"/>
        <end position="74"/>
    </location>
</feature>
<evidence type="ECO:0000259" key="4">
    <source>
        <dbReference type="PROSITE" id="PS50949"/>
    </source>
</evidence>
<dbReference type="PROSITE" id="PS50949">
    <property type="entry name" value="HTH_GNTR"/>
    <property type="match status" value="1"/>
</dbReference>
<evidence type="ECO:0000256" key="2">
    <source>
        <dbReference type="ARBA" id="ARBA00023125"/>
    </source>
</evidence>